<evidence type="ECO:0008006" key="3">
    <source>
        <dbReference type="Google" id="ProtNLM"/>
    </source>
</evidence>
<keyword evidence="2" id="KW-1185">Reference proteome</keyword>
<sequence>MFGFGDKELGFFRISDMDITVEEPEFTSTGLVKVIGGSLSAEVLQTELARLSRADWKWEAIPHGSDAFLVNFPSVEDLKRMVDIDYSLKNHKVTITVSEWRSDGQVEPTYHLEDVWIHVSGMASLFGFLGTGIRDWMHRGS</sequence>
<dbReference type="PANTHER" id="PTHR33170">
    <property type="entry name" value="DUF4283 DOMAIN-CONTAINING PROTEIN-RELATED"/>
    <property type="match status" value="1"/>
</dbReference>
<dbReference type="EMBL" id="CP144753">
    <property type="protein sequence ID" value="WVZ91834.1"/>
    <property type="molecule type" value="Genomic_DNA"/>
</dbReference>
<reference evidence="1 2" key="1">
    <citation type="submission" date="2024-02" db="EMBL/GenBank/DDBJ databases">
        <title>High-quality chromosome-scale genome assembly of Pensacola bahiagrass (Paspalum notatum Flugge var. saurae).</title>
        <authorList>
            <person name="Vega J.M."/>
            <person name="Podio M."/>
            <person name="Orjuela J."/>
            <person name="Siena L.A."/>
            <person name="Pessino S.C."/>
            <person name="Combes M.C."/>
            <person name="Mariac C."/>
            <person name="Albertini E."/>
            <person name="Pupilli F."/>
            <person name="Ortiz J.P.A."/>
            <person name="Leblanc O."/>
        </authorList>
    </citation>
    <scope>NUCLEOTIDE SEQUENCE [LARGE SCALE GENOMIC DNA]</scope>
    <source>
        <strain evidence="1">R1</strain>
        <tissue evidence="1">Leaf</tissue>
    </source>
</reference>
<dbReference type="PANTHER" id="PTHR33170:SF8">
    <property type="entry name" value="OS07G0485366 PROTEIN"/>
    <property type="match status" value="1"/>
</dbReference>
<gene>
    <name evidence="1" type="ORF">U9M48_037957</name>
</gene>
<proteinExistence type="predicted"/>
<evidence type="ECO:0000313" key="1">
    <source>
        <dbReference type="EMBL" id="WVZ91834.1"/>
    </source>
</evidence>
<name>A0AAQ3UHJ4_PASNO</name>
<protein>
    <recommendedName>
        <fullName evidence="3">DUF4283 domain-containing protein</fullName>
    </recommendedName>
</protein>
<evidence type="ECO:0000313" key="2">
    <source>
        <dbReference type="Proteomes" id="UP001341281"/>
    </source>
</evidence>
<dbReference type="Proteomes" id="UP001341281">
    <property type="component" value="Chromosome 09"/>
</dbReference>
<organism evidence="1 2">
    <name type="scientific">Paspalum notatum var. saurae</name>
    <dbReference type="NCBI Taxonomy" id="547442"/>
    <lineage>
        <taxon>Eukaryota</taxon>
        <taxon>Viridiplantae</taxon>
        <taxon>Streptophyta</taxon>
        <taxon>Embryophyta</taxon>
        <taxon>Tracheophyta</taxon>
        <taxon>Spermatophyta</taxon>
        <taxon>Magnoliopsida</taxon>
        <taxon>Liliopsida</taxon>
        <taxon>Poales</taxon>
        <taxon>Poaceae</taxon>
        <taxon>PACMAD clade</taxon>
        <taxon>Panicoideae</taxon>
        <taxon>Andropogonodae</taxon>
        <taxon>Paspaleae</taxon>
        <taxon>Paspalinae</taxon>
        <taxon>Paspalum</taxon>
    </lineage>
</organism>
<dbReference type="AlphaFoldDB" id="A0AAQ3UHJ4"/>
<accession>A0AAQ3UHJ4</accession>